<evidence type="ECO:0008006" key="4">
    <source>
        <dbReference type="Google" id="ProtNLM"/>
    </source>
</evidence>
<feature type="non-terminal residue" evidence="2">
    <location>
        <position position="733"/>
    </location>
</feature>
<gene>
    <name evidence="2" type="ORF">EXIGLDRAFT_580691</name>
</gene>
<feature type="compositionally biased region" description="Acidic residues" evidence="1">
    <location>
        <begin position="205"/>
        <end position="216"/>
    </location>
</feature>
<accession>A0A165LG68</accession>
<evidence type="ECO:0000313" key="2">
    <source>
        <dbReference type="EMBL" id="KZV97794.1"/>
    </source>
</evidence>
<organism evidence="2 3">
    <name type="scientific">Exidia glandulosa HHB12029</name>
    <dbReference type="NCBI Taxonomy" id="1314781"/>
    <lineage>
        <taxon>Eukaryota</taxon>
        <taxon>Fungi</taxon>
        <taxon>Dikarya</taxon>
        <taxon>Basidiomycota</taxon>
        <taxon>Agaricomycotina</taxon>
        <taxon>Agaricomycetes</taxon>
        <taxon>Auriculariales</taxon>
        <taxon>Exidiaceae</taxon>
        <taxon>Exidia</taxon>
    </lineage>
</organism>
<dbReference type="InterPro" id="IPR040521">
    <property type="entry name" value="KDZ"/>
</dbReference>
<dbReference type="EMBL" id="KV425926">
    <property type="protein sequence ID" value="KZV97794.1"/>
    <property type="molecule type" value="Genomic_DNA"/>
</dbReference>
<name>A0A165LG68_EXIGL</name>
<evidence type="ECO:0000256" key="1">
    <source>
        <dbReference type="SAM" id="MobiDB-lite"/>
    </source>
</evidence>
<dbReference type="PANTHER" id="PTHR33096:SF1">
    <property type="entry name" value="CXC1-LIKE CYSTEINE CLUSTER ASSOCIATED WITH KDZ TRANSPOSASES DOMAIN-CONTAINING PROTEIN"/>
    <property type="match status" value="1"/>
</dbReference>
<dbReference type="InParanoid" id="A0A165LG68"/>
<dbReference type="PANTHER" id="PTHR33096">
    <property type="entry name" value="CXC2 DOMAIN-CONTAINING PROTEIN"/>
    <property type="match status" value="1"/>
</dbReference>
<dbReference type="AlphaFoldDB" id="A0A165LG68"/>
<reference evidence="2 3" key="1">
    <citation type="journal article" date="2016" name="Mol. Biol. Evol.">
        <title>Comparative Genomics of Early-Diverging Mushroom-Forming Fungi Provides Insights into the Origins of Lignocellulose Decay Capabilities.</title>
        <authorList>
            <person name="Nagy L.G."/>
            <person name="Riley R."/>
            <person name="Tritt A."/>
            <person name="Adam C."/>
            <person name="Daum C."/>
            <person name="Floudas D."/>
            <person name="Sun H."/>
            <person name="Yadav J.S."/>
            <person name="Pangilinan J."/>
            <person name="Larsson K.H."/>
            <person name="Matsuura K."/>
            <person name="Barry K."/>
            <person name="Labutti K."/>
            <person name="Kuo R."/>
            <person name="Ohm R.A."/>
            <person name="Bhattacharya S.S."/>
            <person name="Shirouzu T."/>
            <person name="Yoshinaga Y."/>
            <person name="Martin F.M."/>
            <person name="Grigoriev I.V."/>
            <person name="Hibbett D.S."/>
        </authorList>
    </citation>
    <scope>NUCLEOTIDE SEQUENCE [LARGE SCALE GENOMIC DNA]</scope>
    <source>
        <strain evidence="2 3">HHB12029</strain>
    </source>
</reference>
<keyword evidence="3" id="KW-1185">Reference proteome</keyword>
<feature type="region of interest" description="Disordered" evidence="1">
    <location>
        <begin position="165"/>
        <end position="185"/>
    </location>
</feature>
<dbReference type="STRING" id="1314781.A0A165LG68"/>
<dbReference type="Proteomes" id="UP000077266">
    <property type="component" value="Unassembled WGS sequence"/>
</dbReference>
<sequence length="733" mass="83052">LYERWNALLNRLKGPFLRSRHASAREADAPFCACTPRERRVVCVFWDRFEIKSVRACEHRPLPIALVELGLFPSGPSKPGYAFCTELLDFFMALTYHAADSAQALAAALHTYHVQRGYVMRGRTGQPVQEGYRRAMQQAFHWYRVLHHKIDADVDEIILTATPGQDNAFGAPTAPPHPTGHSRAAPRTTTTTFPLHELAFPTCEDGNESVSDDDPEMEQRDQVEPPDRYLIERCPACFASLEPGRPFSAGSDVHIAGDGNFGHRRLRNAGECPSVRFNFRAVVPTTFVNAVGAVLDAQRRGKPRQYQSRVDVNILVQCEESHTAGNGANEKTPGDIYDDRGLMALVCRHDIPLYLCNIDTPGEQQKYWIALLIWFMLHLPDNCTITSWYDINCVSWRVLMAYDVMPEWMLHRLEQLTSVLHSYAHQWECQLVFGPRMRVGAALTDGEGTERFWSRLRYLIGVLRHVSRGRRLMLLEMHTEYIAKTVRGELGRWLRRRYISLRDRRNAALQEVLITADTAATLRREMQAVMDLQDQIDEHVLQEAAEALYASLQVGDGFPALAEFGYDFVKTLIQAYDAKRIARAKATARFFEYERLDQAVGGAGAPLGAFLHQRTLRGMKKRTPALVRAVARYNALCDALRAKLPEGLDFPLPEKLPIHLAELRNDPALLEDVWIEGVQGRSAPWLVDASVRRGIRAVHTIDRCNEEEVRLAREEDALYGWLKTKLAAVYAAL</sequence>
<evidence type="ECO:0000313" key="3">
    <source>
        <dbReference type="Proteomes" id="UP000077266"/>
    </source>
</evidence>
<feature type="region of interest" description="Disordered" evidence="1">
    <location>
        <begin position="203"/>
        <end position="223"/>
    </location>
</feature>
<dbReference type="Pfam" id="PF18758">
    <property type="entry name" value="KDZ"/>
    <property type="match status" value="1"/>
</dbReference>
<feature type="non-terminal residue" evidence="2">
    <location>
        <position position="1"/>
    </location>
</feature>
<dbReference type="OrthoDB" id="3364670at2759"/>
<proteinExistence type="predicted"/>
<protein>
    <recommendedName>
        <fullName evidence="4">CxC1-like cysteine cluster associated with KDZ transposases domain-containing protein</fullName>
    </recommendedName>
</protein>